<name>A0ABR0R125_GOSAR</name>
<gene>
    <name evidence="1" type="ORF">PVK06_001465</name>
</gene>
<comment type="caution">
    <text evidence="1">The sequence shown here is derived from an EMBL/GenBank/DDBJ whole genome shotgun (WGS) entry which is preliminary data.</text>
</comment>
<dbReference type="EMBL" id="JARKNE010000001">
    <property type="protein sequence ID" value="KAK5845295.1"/>
    <property type="molecule type" value="Genomic_DNA"/>
</dbReference>
<proteinExistence type="predicted"/>
<protein>
    <submittedName>
        <fullName evidence="1">Uncharacterized protein</fullName>
    </submittedName>
</protein>
<dbReference type="Proteomes" id="UP001358586">
    <property type="component" value="Chromosome 1"/>
</dbReference>
<evidence type="ECO:0000313" key="2">
    <source>
        <dbReference type="Proteomes" id="UP001358586"/>
    </source>
</evidence>
<keyword evidence="2" id="KW-1185">Reference proteome</keyword>
<reference evidence="1 2" key="1">
    <citation type="submission" date="2023-03" db="EMBL/GenBank/DDBJ databases">
        <title>WGS of Gossypium arboreum.</title>
        <authorList>
            <person name="Yu D."/>
        </authorList>
    </citation>
    <scope>NUCLEOTIDE SEQUENCE [LARGE SCALE GENOMIC DNA]</scope>
    <source>
        <tissue evidence="1">Leaf</tissue>
    </source>
</reference>
<sequence>MESAKVAETLRLIKDKVGFNCLFPVSHFVLSFKDIIGRWLKNYFELKKGLGS</sequence>
<evidence type="ECO:0000313" key="1">
    <source>
        <dbReference type="EMBL" id="KAK5845295.1"/>
    </source>
</evidence>
<accession>A0ABR0R125</accession>
<organism evidence="1 2">
    <name type="scientific">Gossypium arboreum</name>
    <name type="common">Tree cotton</name>
    <name type="synonym">Gossypium nanking</name>
    <dbReference type="NCBI Taxonomy" id="29729"/>
    <lineage>
        <taxon>Eukaryota</taxon>
        <taxon>Viridiplantae</taxon>
        <taxon>Streptophyta</taxon>
        <taxon>Embryophyta</taxon>
        <taxon>Tracheophyta</taxon>
        <taxon>Spermatophyta</taxon>
        <taxon>Magnoliopsida</taxon>
        <taxon>eudicotyledons</taxon>
        <taxon>Gunneridae</taxon>
        <taxon>Pentapetalae</taxon>
        <taxon>rosids</taxon>
        <taxon>malvids</taxon>
        <taxon>Malvales</taxon>
        <taxon>Malvaceae</taxon>
        <taxon>Malvoideae</taxon>
        <taxon>Gossypium</taxon>
    </lineage>
</organism>